<feature type="domain" description="Organic solvent tolerance-like N-terminal" evidence="4">
    <location>
        <begin position="32"/>
        <end position="137"/>
    </location>
</feature>
<evidence type="ECO:0000259" key="4">
    <source>
        <dbReference type="Pfam" id="PF03968"/>
    </source>
</evidence>
<gene>
    <name evidence="5" type="primary">lptA</name>
    <name evidence="5" type="ORF">QF092_12460</name>
</gene>
<dbReference type="NCBIfam" id="TIGR03002">
    <property type="entry name" value="outer_YhbN_LptA"/>
    <property type="match status" value="1"/>
</dbReference>
<organism evidence="5 6">
    <name type="scientific">Fuscovulum ytuae</name>
    <dbReference type="NCBI Taxonomy" id="3042299"/>
    <lineage>
        <taxon>Bacteria</taxon>
        <taxon>Pseudomonadati</taxon>
        <taxon>Pseudomonadota</taxon>
        <taxon>Alphaproteobacteria</taxon>
        <taxon>Rhodobacterales</taxon>
        <taxon>Paracoccaceae</taxon>
        <taxon>Fuscovulum</taxon>
    </lineage>
</organism>
<keyword evidence="1" id="KW-0813">Transport</keyword>
<dbReference type="InterPro" id="IPR014340">
    <property type="entry name" value="LptA"/>
</dbReference>
<protein>
    <submittedName>
        <fullName evidence="5">Lipopolysaccharide transport periplasmic protein LptA</fullName>
    </submittedName>
</protein>
<evidence type="ECO:0000256" key="2">
    <source>
        <dbReference type="ARBA" id="ARBA00022729"/>
    </source>
</evidence>
<accession>A0ABY8Q2M6</accession>
<dbReference type="Pfam" id="PF03968">
    <property type="entry name" value="LptD_N"/>
    <property type="match status" value="1"/>
</dbReference>
<evidence type="ECO:0000256" key="1">
    <source>
        <dbReference type="ARBA" id="ARBA00022448"/>
    </source>
</evidence>
<sequence length="156" mass="16278">MTLWAMAIAAAAQAQTTVALTGLKQDSSLPVEVESDTLSVDQGTGEAVFTGNVKVVQGDMTITSERARVEYTPGGNEVHKVFFYENVLFTSPTDAAEGDEAVYTLATGEVVMTGNVLLTQGTTTIAGPRLVYNLDAGTGVMEGRVQTVFVPGSGTP</sequence>
<dbReference type="InterPro" id="IPR052037">
    <property type="entry name" value="LPS_export_LptA"/>
</dbReference>
<dbReference type="Proteomes" id="UP001230978">
    <property type="component" value="Chromosome"/>
</dbReference>
<evidence type="ECO:0000313" key="6">
    <source>
        <dbReference type="Proteomes" id="UP001230978"/>
    </source>
</evidence>
<proteinExistence type="predicted"/>
<dbReference type="Gene3D" id="2.60.450.10">
    <property type="entry name" value="Lipopolysaccharide (LPS) transport protein A like domain"/>
    <property type="match status" value="1"/>
</dbReference>
<dbReference type="RefSeq" id="WP_281464220.1">
    <property type="nucleotide sequence ID" value="NZ_CP124535.1"/>
</dbReference>
<dbReference type="PANTHER" id="PTHR36504">
    <property type="entry name" value="LIPOPOLYSACCHARIDE EXPORT SYSTEM PROTEIN LPTA"/>
    <property type="match status" value="1"/>
</dbReference>
<reference evidence="5 6" key="1">
    <citation type="submission" date="2023-04" db="EMBL/GenBank/DDBJ databases">
        <title>YMD61, complete Genome.</title>
        <authorList>
            <person name="Zhang J."/>
        </authorList>
    </citation>
    <scope>NUCLEOTIDE SEQUENCE [LARGE SCALE GENOMIC DNA]</scope>
    <source>
        <strain evidence="5 6">YMD61</strain>
    </source>
</reference>
<keyword evidence="3" id="KW-0574">Periplasm</keyword>
<keyword evidence="6" id="KW-1185">Reference proteome</keyword>
<dbReference type="InterPro" id="IPR005653">
    <property type="entry name" value="OstA-like_N"/>
</dbReference>
<name>A0ABY8Q2M6_9RHOB</name>
<keyword evidence="2" id="KW-0732">Signal</keyword>
<dbReference type="PANTHER" id="PTHR36504:SF1">
    <property type="entry name" value="LIPOPOLYSACCHARIDE EXPORT SYSTEM PROTEIN LPTA"/>
    <property type="match status" value="1"/>
</dbReference>
<evidence type="ECO:0000313" key="5">
    <source>
        <dbReference type="EMBL" id="WGV15089.1"/>
    </source>
</evidence>
<evidence type="ECO:0000256" key="3">
    <source>
        <dbReference type="ARBA" id="ARBA00022764"/>
    </source>
</evidence>
<dbReference type="EMBL" id="CP124535">
    <property type="protein sequence ID" value="WGV15089.1"/>
    <property type="molecule type" value="Genomic_DNA"/>
</dbReference>